<feature type="compositionally biased region" description="Polar residues" evidence="1">
    <location>
        <begin position="1"/>
        <end position="19"/>
    </location>
</feature>
<evidence type="ECO:0000256" key="1">
    <source>
        <dbReference type="SAM" id="MobiDB-lite"/>
    </source>
</evidence>
<feature type="compositionally biased region" description="Polar residues" evidence="1">
    <location>
        <begin position="193"/>
        <end position="211"/>
    </location>
</feature>
<protein>
    <submittedName>
        <fullName evidence="2">Protein FAR-RED ELONGATED HYPOCOTYL 3-like</fullName>
    </submittedName>
</protein>
<sequence length="218" mass="24128">MGSNPSTESNYKSAISSKNKNADSMHEMLDNNPKTPTEKELATRRIGANITQQGDESAVLPLALATCHLTIHPSRHVAEIYKINPYLNFLKEQSNSLPAQICPKHNTQILGKTAKLTANFSRAHGWKSEAQTSLHSYPINLTGSLKQVLEQDLNLDRKLPELRKARTQTATSCFRSSQRQPLKWVRGERASQEESNATSNVKNGGRNQRGSTGEAHGK</sequence>
<feature type="compositionally biased region" description="Polar residues" evidence="1">
    <location>
        <begin position="168"/>
        <end position="180"/>
    </location>
</feature>
<dbReference type="AlphaFoldDB" id="A0A2Z7CHN2"/>
<evidence type="ECO:0000313" key="2">
    <source>
        <dbReference type="EMBL" id="KZV44266.1"/>
    </source>
</evidence>
<feature type="region of interest" description="Disordered" evidence="1">
    <location>
        <begin position="168"/>
        <end position="218"/>
    </location>
</feature>
<proteinExistence type="predicted"/>
<keyword evidence="3" id="KW-1185">Reference proteome</keyword>
<accession>A0A2Z7CHN2</accession>
<dbReference type="Proteomes" id="UP000250235">
    <property type="component" value="Unassembled WGS sequence"/>
</dbReference>
<organism evidence="2 3">
    <name type="scientific">Dorcoceras hygrometricum</name>
    <dbReference type="NCBI Taxonomy" id="472368"/>
    <lineage>
        <taxon>Eukaryota</taxon>
        <taxon>Viridiplantae</taxon>
        <taxon>Streptophyta</taxon>
        <taxon>Embryophyta</taxon>
        <taxon>Tracheophyta</taxon>
        <taxon>Spermatophyta</taxon>
        <taxon>Magnoliopsida</taxon>
        <taxon>eudicotyledons</taxon>
        <taxon>Gunneridae</taxon>
        <taxon>Pentapetalae</taxon>
        <taxon>asterids</taxon>
        <taxon>lamiids</taxon>
        <taxon>Lamiales</taxon>
        <taxon>Gesneriaceae</taxon>
        <taxon>Didymocarpoideae</taxon>
        <taxon>Trichosporeae</taxon>
        <taxon>Loxocarpinae</taxon>
        <taxon>Dorcoceras</taxon>
    </lineage>
</organism>
<reference evidence="2 3" key="1">
    <citation type="journal article" date="2015" name="Proc. Natl. Acad. Sci. U.S.A.">
        <title>The resurrection genome of Boea hygrometrica: A blueprint for survival of dehydration.</title>
        <authorList>
            <person name="Xiao L."/>
            <person name="Yang G."/>
            <person name="Zhang L."/>
            <person name="Yang X."/>
            <person name="Zhao S."/>
            <person name="Ji Z."/>
            <person name="Zhou Q."/>
            <person name="Hu M."/>
            <person name="Wang Y."/>
            <person name="Chen M."/>
            <person name="Xu Y."/>
            <person name="Jin H."/>
            <person name="Xiao X."/>
            <person name="Hu G."/>
            <person name="Bao F."/>
            <person name="Hu Y."/>
            <person name="Wan P."/>
            <person name="Li L."/>
            <person name="Deng X."/>
            <person name="Kuang T."/>
            <person name="Xiang C."/>
            <person name="Zhu J.K."/>
            <person name="Oliver M.J."/>
            <person name="He Y."/>
        </authorList>
    </citation>
    <scope>NUCLEOTIDE SEQUENCE [LARGE SCALE GENOMIC DNA]</scope>
    <source>
        <strain evidence="3">cv. XS01</strain>
    </source>
</reference>
<dbReference type="EMBL" id="KQ997096">
    <property type="protein sequence ID" value="KZV44266.1"/>
    <property type="molecule type" value="Genomic_DNA"/>
</dbReference>
<feature type="compositionally biased region" description="Basic and acidic residues" evidence="1">
    <location>
        <begin position="20"/>
        <end position="29"/>
    </location>
</feature>
<feature type="region of interest" description="Disordered" evidence="1">
    <location>
        <begin position="1"/>
        <end position="40"/>
    </location>
</feature>
<gene>
    <name evidence="2" type="ORF">F511_10385</name>
</gene>
<name>A0A2Z7CHN2_9LAMI</name>
<evidence type="ECO:0000313" key="3">
    <source>
        <dbReference type="Proteomes" id="UP000250235"/>
    </source>
</evidence>